<gene>
    <name evidence="1" type="ORF">ACE5IX_03080</name>
</gene>
<comment type="caution">
    <text evidence="1">The sequence shown here is derived from an EMBL/GenBank/DDBJ whole genome shotgun (WGS) entry which is preliminary data.</text>
</comment>
<sequence>MRNVFAYLAAASVVSVAAPTAPENSELKLFRRLAVFHEQLLSSGERRTNPRGIADSVRRAKEQNEEFRTSYARALTFAELLEKASSRGEQEFLYAELCASIQNLAPKFRLHAFYCPQTKRVWIGQGEDIQNPYVSSERNNGVRLS</sequence>
<dbReference type="Proteomes" id="UP001580391">
    <property type="component" value="Unassembled WGS sequence"/>
</dbReference>
<dbReference type="EMBL" id="JBHILJ010000001">
    <property type="protein sequence ID" value="MFB5735473.1"/>
    <property type="molecule type" value="Genomic_DNA"/>
</dbReference>
<proteinExistence type="predicted"/>
<keyword evidence="2" id="KW-1185">Reference proteome</keyword>
<name>A0ABV5BJJ5_9LEPT</name>
<accession>A0ABV5BJJ5</accession>
<evidence type="ECO:0000313" key="1">
    <source>
        <dbReference type="EMBL" id="MFB5735473.1"/>
    </source>
</evidence>
<reference evidence="1 2" key="1">
    <citation type="submission" date="2024-09" db="EMBL/GenBank/DDBJ databases">
        <title>Taxonomic and Genotyping Characterization of Leptospira Strains isolated from Multiple Sources in Colombia highlights the importance of intermediate species.</title>
        <authorList>
            <person name="Torres Higuera L."/>
            <person name="Rojas Tapias D."/>
            <person name="Jimenez Velasquez S."/>
            <person name="Renjifo Ibanez C."/>
        </authorList>
    </citation>
    <scope>NUCLEOTIDE SEQUENCE [LARGE SCALE GENOMIC DNA]</scope>
    <source>
        <strain evidence="1 2">Lep080</strain>
    </source>
</reference>
<evidence type="ECO:0000313" key="2">
    <source>
        <dbReference type="Proteomes" id="UP001580391"/>
    </source>
</evidence>
<dbReference type="RefSeq" id="WP_135700730.1">
    <property type="nucleotide sequence ID" value="NZ_JBHILI010000001.1"/>
</dbReference>
<organism evidence="1 2">
    <name type="scientific">Leptospira wolffii</name>
    <dbReference type="NCBI Taxonomy" id="409998"/>
    <lineage>
        <taxon>Bacteria</taxon>
        <taxon>Pseudomonadati</taxon>
        <taxon>Spirochaetota</taxon>
        <taxon>Spirochaetia</taxon>
        <taxon>Leptospirales</taxon>
        <taxon>Leptospiraceae</taxon>
        <taxon>Leptospira</taxon>
    </lineage>
</organism>
<dbReference type="NCBIfam" id="NF047615">
    <property type="entry name" value="LIC13259_LIC11441_fam"/>
    <property type="match status" value="1"/>
</dbReference>
<protein>
    <submittedName>
        <fullName evidence="1">Uncharacterized protein</fullName>
    </submittedName>
</protein>